<organism evidence="5 6">
    <name type="scientific">Tetrapisispora phaffii (strain ATCC 24235 / CBS 4417 / NBRC 1672 / NRRL Y-8282 / UCD 70-5)</name>
    <name type="common">Yeast</name>
    <name type="synonym">Fabospora phaffii</name>
    <dbReference type="NCBI Taxonomy" id="1071381"/>
    <lineage>
        <taxon>Eukaryota</taxon>
        <taxon>Fungi</taxon>
        <taxon>Dikarya</taxon>
        <taxon>Ascomycota</taxon>
        <taxon>Saccharomycotina</taxon>
        <taxon>Saccharomycetes</taxon>
        <taxon>Saccharomycetales</taxon>
        <taxon>Saccharomycetaceae</taxon>
        <taxon>Tetrapisispora</taxon>
    </lineage>
</organism>
<dbReference type="KEGG" id="tpf:TPHA_0D02130"/>
<evidence type="ECO:0000259" key="4">
    <source>
        <dbReference type="SMART" id="SM00543"/>
    </source>
</evidence>
<dbReference type="GO" id="GO:0006310">
    <property type="term" value="P:DNA recombination"/>
    <property type="evidence" value="ECO:0007669"/>
    <property type="project" value="EnsemblFungi"/>
</dbReference>
<feature type="compositionally biased region" description="Acidic residues" evidence="3">
    <location>
        <begin position="889"/>
        <end position="902"/>
    </location>
</feature>
<feature type="domain" description="MIF4G" evidence="4">
    <location>
        <begin position="572"/>
        <end position="779"/>
    </location>
</feature>
<dbReference type="GeneID" id="11531009"/>
<dbReference type="GO" id="GO:0005737">
    <property type="term" value="C:cytoplasm"/>
    <property type="evidence" value="ECO:0007669"/>
    <property type="project" value="UniProtKB-SubCell"/>
</dbReference>
<dbReference type="EMBL" id="HE612859">
    <property type="protein sequence ID" value="CCE62851.1"/>
    <property type="molecule type" value="Genomic_DNA"/>
</dbReference>
<dbReference type="SMART" id="SM00543">
    <property type="entry name" value="MIF4G"/>
    <property type="match status" value="3"/>
</dbReference>
<dbReference type="Pfam" id="PF02854">
    <property type="entry name" value="MIF4G"/>
    <property type="match status" value="3"/>
</dbReference>
<evidence type="ECO:0000256" key="1">
    <source>
        <dbReference type="ARBA" id="ARBA00004496"/>
    </source>
</evidence>
<evidence type="ECO:0000256" key="3">
    <source>
        <dbReference type="SAM" id="MobiDB-lite"/>
    </source>
</evidence>
<dbReference type="OrthoDB" id="27832at2759"/>
<dbReference type="RefSeq" id="XP_003685285.1">
    <property type="nucleotide sequence ID" value="XM_003685237.1"/>
</dbReference>
<reference evidence="5 6" key="1">
    <citation type="journal article" date="2011" name="Proc. Natl. Acad. Sci. U.S.A.">
        <title>Evolutionary erosion of yeast sex chromosomes by mating-type switching accidents.</title>
        <authorList>
            <person name="Gordon J.L."/>
            <person name="Armisen D."/>
            <person name="Proux-Wera E."/>
            <person name="Oheigeartaigh S.S."/>
            <person name="Byrne K.P."/>
            <person name="Wolfe K.H."/>
        </authorList>
    </citation>
    <scope>NUCLEOTIDE SEQUENCE [LARGE SCALE GENOMIC DNA]</scope>
    <source>
        <strain evidence="6">ATCC 24235 / CBS 4417 / NBRC 1672 / NRRL Y-8282 / UCD 70-5</strain>
    </source>
</reference>
<evidence type="ECO:0000256" key="2">
    <source>
        <dbReference type="ARBA" id="ARBA00022490"/>
    </source>
</evidence>
<feature type="region of interest" description="Disordered" evidence="3">
    <location>
        <begin position="816"/>
        <end position="906"/>
    </location>
</feature>
<dbReference type="AlphaFoldDB" id="G8BSN0"/>
<gene>
    <name evidence="5" type="primary">TPHA0D02130</name>
    <name evidence="5" type="ordered locus">TPHA_0D02130</name>
</gene>
<keyword evidence="2" id="KW-0963">Cytoplasm</keyword>
<sequence>MENGRRLELYGLNSKAWMDIDQFSSGNKKLDSSIKRNTGFIKKLKLGITKENLPSLVKDLSEVLLSKYLSEIIITSNEALSNLNNKNDDIIAAVEVISILHQRFKSQFSEKLFELFLSNFTNPSTELDNEKDELTRISKINCNLRIFTELYLVGIFSLKVDSISKIIFHLFYPKKMVKKDAILFSLLKEILNHRFRTGYSTIIATSYCKKFPTFFNSDDKSWDSIISDPDLKNSIQMLFKIFVEAAFTRTVDMNKKLRKLLREHKKCQIRTGKVRDEYIDEYDELLPCFERFNSASLAFALIFNLEGPVLESDDAEASKEVTPMITNQSDSTNQIFDNEDTRRFYEALPDLTDTLEQAKGDQREPLKDAVDEFMDRLIIADTKDSIDQLCHDYWLNHIDNKATRKRLLKFFIETQDWSKLNLYARFVAANKDHMPDLSTQLVNYLDTGFSSQLHSDRINFKNIIFFSQFVKFNMVPQFMIFHKIRTLIINLQVPNNIEILTVLFENLGKLLINHPQSKENMEKMMSLVREKSKDRQINMNLKSAVNNLITLVYPPSIKSLNTEKRELSGEEMFYITLIRKELHNVSVKLVTKLIKKASWKDENVVATLLSLFTEPEKVHYQSLPVLSKILAELYSQRKNFVVKIVDQLLYEIDLGLETDNYENNVSRIASIRYLTELYNASIIKSDLLMQTLYSILRYGYPQGLPNPLIKNAVDLKDNYFRIQLVSTSLLNIERITQDLQKSMPKFLRFFEFYTFCKDQPVPVETEFRLSNVFNNSKLDPNFERSRSFEECYSKIMILMQSNQNITEKIPSKTVISENEIGTESEDDILDYSESDESNCDDDDDDELDEESDLSSNELDNRASINDTDDNLSDSSKDDDDSYESSSSDSDSDSDDDDDDDFKDIEADRDIEKKRIYEEYQERLKGDDETKIEQELEKQFQILMQESVDSRKNERVATNNIPIITNGRVFSKQTLLSKSNNDGNVSESKTSNKVQFSFLTKAGKKTQFRTLVLPTDVKFVSNVLKNEEKLKNEREKIKNIVLQRAYE</sequence>
<comment type="subcellular location">
    <subcellularLocation>
        <location evidence="1">Cytoplasm</location>
    </subcellularLocation>
</comment>
<proteinExistence type="predicted"/>
<feature type="domain" description="MIF4G" evidence="4">
    <location>
        <begin position="34"/>
        <end position="264"/>
    </location>
</feature>
<protein>
    <recommendedName>
        <fullName evidence="4">MIF4G domain-containing protein</fullName>
    </recommendedName>
</protein>
<evidence type="ECO:0000313" key="6">
    <source>
        <dbReference type="Proteomes" id="UP000005666"/>
    </source>
</evidence>
<dbReference type="Pfam" id="PF04050">
    <property type="entry name" value="Upf2"/>
    <property type="match status" value="1"/>
</dbReference>
<feature type="domain" description="MIF4G" evidence="4">
    <location>
        <begin position="367"/>
        <end position="555"/>
    </location>
</feature>
<dbReference type="GO" id="GO:0070478">
    <property type="term" value="P:nuclear-transcribed mRNA catabolic process, 3'-5' exonucleolytic nonsense-mediated decay"/>
    <property type="evidence" value="ECO:0007669"/>
    <property type="project" value="EnsemblFungi"/>
</dbReference>
<dbReference type="eggNOG" id="KOG2051">
    <property type="taxonomic scope" value="Eukaryota"/>
</dbReference>
<dbReference type="InterPro" id="IPR016024">
    <property type="entry name" value="ARM-type_fold"/>
</dbReference>
<name>G8BSN0_TETPH</name>
<dbReference type="GO" id="GO:0035145">
    <property type="term" value="C:exon-exon junction complex"/>
    <property type="evidence" value="ECO:0007669"/>
    <property type="project" value="TreeGrafter"/>
</dbReference>
<dbReference type="Gene3D" id="1.25.40.180">
    <property type="match status" value="3"/>
</dbReference>
<dbReference type="InterPro" id="IPR003890">
    <property type="entry name" value="MIF4G-like_typ-3"/>
</dbReference>
<dbReference type="STRING" id="1071381.G8BSN0"/>
<dbReference type="SUPFAM" id="SSF48371">
    <property type="entry name" value="ARM repeat"/>
    <property type="match status" value="2"/>
</dbReference>
<accession>G8BSN0</accession>
<dbReference type="InterPro" id="IPR007193">
    <property type="entry name" value="Upf2/Nmd2_C"/>
</dbReference>
<dbReference type="OMA" id="DFQHHQI"/>
<feature type="compositionally biased region" description="Acidic residues" evidence="3">
    <location>
        <begin position="866"/>
        <end position="882"/>
    </location>
</feature>
<dbReference type="PANTHER" id="PTHR12839:SF7">
    <property type="entry name" value="REGULATOR OF NONSENSE TRANSCRIPTS 2"/>
    <property type="match status" value="1"/>
</dbReference>
<keyword evidence="6" id="KW-1185">Reference proteome</keyword>
<dbReference type="InterPro" id="IPR039762">
    <property type="entry name" value="Nmd2/UPF2"/>
</dbReference>
<dbReference type="PANTHER" id="PTHR12839">
    <property type="entry name" value="NONSENSE-MEDIATED MRNA DECAY PROTEIN 2 UP-FRAMESHIFT SUPPRESSOR 2"/>
    <property type="match status" value="1"/>
</dbReference>
<dbReference type="Proteomes" id="UP000005666">
    <property type="component" value="Chromosome 4"/>
</dbReference>
<feature type="compositionally biased region" description="Acidic residues" evidence="3">
    <location>
        <begin position="820"/>
        <end position="852"/>
    </location>
</feature>
<dbReference type="HOGENOM" id="CLU_002633_1_0_1"/>
<dbReference type="GO" id="GO:0003723">
    <property type="term" value="F:RNA binding"/>
    <property type="evidence" value="ECO:0007669"/>
    <property type="project" value="InterPro"/>
</dbReference>
<evidence type="ECO:0000313" key="5">
    <source>
        <dbReference type="EMBL" id="CCE62851.1"/>
    </source>
</evidence>